<accession>A0A8T2CES3</accession>
<dbReference type="OrthoDB" id="1113538at2759"/>
<dbReference type="EMBL" id="JAEFBJ010000006">
    <property type="protein sequence ID" value="KAG7596672.1"/>
    <property type="molecule type" value="Genomic_DNA"/>
</dbReference>
<dbReference type="AlphaFoldDB" id="A0A8T2CES3"/>
<feature type="region of interest" description="Disordered" evidence="1">
    <location>
        <begin position="1"/>
        <end position="21"/>
    </location>
</feature>
<dbReference type="Proteomes" id="UP000694251">
    <property type="component" value="Chromosome 6"/>
</dbReference>
<evidence type="ECO:0000313" key="3">
    <source>
        <dbReference type="Proteomes" id="UP000694251"/>
    </source>
</evidence>
<keyword evidence="3" id="KW-1185">Reference proteome</keyword>
<evidence type="ECO:0000313" key="2">
    <source>
        <dbReference type="EMBL" id="KAG7596672.1"/>
    </source>
</evidence>
<feature type="compositionally biased region" description="Basic residues" evidence="1">
    <location>
        <begin position="51"/>
        <end position="62"/>
    </location>
</feature>
<protein>
    <submittedName>
        <fullName evidence="2">Uncharacterized protein</fullName>
    </submittedName>
</protein>
<sequence>MKYLQEEGSKSDEEDRKSSLEAMEKTNVDLELWKESFENLFNNVLMTTTRKRGEKFASKGRNKRGDKSQKKAKKWCDICTCDDHIEGAEFSSVAKVADEDVKRFSRTRRRKDVVVIKRGHHKRMLTSEKNGAQEDAYLGKKWSISRLKSKPKTT</sequence>
<evidence type="ECO:0000256" key="1">
    <source>
        <dbReference type="SAM" id="MobiDB-lite"/>
    </source>
</evidence>
<comment type="caution">
    <text evidence="2">The sequence shown here is derived from an EMBL/GenBank/DDBJ whole genome shotgun (WGS) entry which is preliminary data.</text>
</comment>
<feature type="region of interest" description="Disordered" evidence="1">
    <location>
        <begin position="51"/>
        <end position="71"/>
    </location>
</feature>
<reference evidence="2 3" key="1">
    <citation type="submission" date="2020-12" db="EMBL/GenBank/DDBJ databases">
        <title>Concerted genomic and epigenomic changes stabilize Arabidopsis allopolyploids.</title>
        <authorList>
            <person name="Chen Z."/>
        </authorList>
    </citation>
    <scope>NUCLEOTIDE SEQUENCE [LARGE SCALE GENOMIC DNA]</scope>
    <source>
        <strain evidence="2">As9502</strain>
        <tissue evidence="2">Leaf</tissue>
    </source>
</reference>
<gene>
    <name evidence="2" type="ORF">ISN44_As06g011030</name>
</gene>
<name>A0A8T2CES3_ARASU</name>
<organism evidence="2 3">
    <name type="scientific">Arabidopsis suecica</name>
    <name type="common">Swedish thale-cress</name>
    <name type="synonym">Cardaminopsis suecica</name>
    <dbReference type="NCBI Taxonomy" id="45249"/>
    <lineage>
        <taxon>Eukaryota</taxon>
        <taxon>Viridiplantae</taxon>
        <taxon>Streptophyta</taxon>
        <taxon>Embryophyta</taxon>
        <taxon>Tracheophyta</taxon>
        <taxon>Spermatophyta</taxon>
        <taxon>Magnoliopsida</taxon>
        <taxon>eudicotyledons</taxon>
        <taxon>Gunneridae</taxon>
        <taxon>Pentapetalae</taxon>
        <taxon>rosids</taxon>
        <taxon>malvids</taxon>
        <taxon>Brassicales</taxon>
        <taxon>Brassicaceae</taxon>
        <taxon>Camelineae</taxon>
        <taxon>Arabidopsis</taxon>
    </lineage>
</organism>
<proteinExistence type="predicted"/>